<feature type="active site" description="Proton acceptor" evidence="3">
    <location>
        <position position="201"/>
    </location>
</feature>
<evidence type="ECO:0000256" key="1">
    <source>
        <dbReference type="ARBA" id="ARBA00022898"/>
    </source>
</evidence>
<dbReference type="Gene3D" id="3.40.640.10">
    <property type="entry name" value="Type I PLP-dependent aspartate aminotransferase-like (Major domain)"/>
    <property type="match status" value="1"/>
</dbReference>
<comment type="similarity">
    <text evidence="2 5">Belongs to the DegT/DnrJ/EryC1 family.</text>
</comment>
<dbReference type="Proteomes" id="UP000243985">
    <property type="component" value="Unassembled WGS sequence"/>
</dbReference>
<evidence type="ECO:0000256" key="4">
    <source>
        <dbReference type="PIRSR" id="PIRSR000390-2"/>
    </source>
</evidence>
<proteinExistence type="inferred from homology"/>
<dbReference type="AlphaFoldDB" id="A0A2T5XVF1"/>
<dbReference type="GO" id="GO:0030170">
    <property type="term" value="F:pyridoxal phosphate binding"/>
    <property type="evidence" value="ECO:0007669"/>
    <property type="project" value="UniProtKB-ARBA"/>
</dbReference>
<dbReference type="CDD" id="cd00616">
    <property type="entry name" value="AHBA_syn"/>
    <property type="match status" value="1"/>
</dbReference>
<name>A0A2T5XVF1_9FLAO</name>
<sequence>MEQVKYSTYMKKIQMVDLQGQYERIRSEVQASFEEVLSTTAFINGPQVQQFQKELEAYMGVKHVIPCANGTDALQIAMMGLGLKEGDEVITADFTFAATVEVIALLKLTPVLVDVYDDTFNINIEAIEKAITKRTKAIVPVHLFGQPANMEAVMALAKKHNLFVIEDNAQAIGADYTFADGRQQKVGTIGHVGATSFFPSKNLGCYGDGGAIFTNDDELAYTLRGIVNHGMYVRYHHDVVGVNSRLDSLQAAVLRAKLPHLDEYNNCRREAARKYTEALQGNANVITPVIAKGYDHVFHQYTLRITNGKRDALAKVFADNGVPFGIYYPIPLHAQKAYTRSSYNEADFGVTNQLVQEVISLPMHTELEEEQIAFITDLINKTV</sequence>
<organism evidence="6 7">
    <name type="scientific">Capnocytophaga leadbetteri</name>
    <dbReference type="NCBI Taxonomy" id="327575"/>
    <lineage>
        <taxon>Bacteria</taxon>
        <taxon>Pseudomonadati</taxon>
        <taxon>Bacteroidota</taxon>
        <taxon>Flavobacteriia</taxon>
        <taxon>Flavobacteriales</taxon>
        <taxon>Flavobacteriaceae</taxon>
        <taxon>Capnocytophaga</taxon>
    </lineage>
</organism>
<feature type="modified residue" description="N6-(pyridoxal phosphate)lysine" evidence="4">
    <location>
        <position position="201"/>
    </location>
</feature>
<keyword evidence="1 4" id="KW-0663">Pyridoxal phosphate</keyword>
<dbReference type="InterPro" id="IPR000653">
    <property type="entry name" value="DegT/StrS_aminotransferase"/>
</dbReference>
<evidence type="ECO:0000256" key="2">
    <source>
        <dbReference type="ARBA" id="ARBA00037999"/>
    </source>
</evidence>
<protein>
    <submittedName>
        <fullName evidence="6">dTDP-4-amino-4,6-dideoxygalactose transaminase</fullName>
    </submittedName>
</protein>
<gene>
    <name evidence="6" type="ORF">C8P65_10434</name>
</gene>
<evidence type="ECO:0000313" key="7">
    <source>
        <dbReference type="Proteomes" id="UP000243985"/>
    </source>
</evidence>
<dbReference type="GO" id="GO:0008483">
    <property type="term" value="F:transaminase activity"/>
    <property type="evidence" value="ECO:0007669"/>
    <property type="project" value="TreeGrafter"/>
</dbReference>
<dbReference type="PANTHER" id="PTHR30244:SF42">
    <property type="entry name" value="UDP-2-ACETAMIDO-2-DEOXY-3-OXO-D-GLUCURONATE AMINOTRANSFERASE"/>
    <property type="match status" value="1"/>
</dbReference>
<dbReference type="InterPro" id="IPR015421">
    <property type="entry name" value="PyrdxlP-dep_Trfase_major"/>
</dbReference>
<dbReference type="InterPro" id="IPR015424">
    <property type="entry name" value="PyrdxlP-dep_Trfase"/>
</dbReference>
<dbReference type="InterPro" id="IPR015422">
    <property type="entry name" value="PyrdxlP-dep_Trfase_small"/>
</dbReference>
<dbReference type="GO" id="GO:0000271">
    <property type="term" value="P:polysaccharide biosynthetic process"/>
    <property type="evidence" value="ECO:0007669"/>
    <property type="project" value="TreeGrafter"/>
</dbReference>
<dbReference type="PIRSF" id="PIRSF000390">
    <property type="entry name" value="PLP_StrS"/>
    <property type="match status" value="1"/>
</dbReference>
<dbReference type="Pfam" id="PF01041">
    <property type="entry name" value="DegT_DnrJ_EryC1"/>
    <property type="match status" value="1"/>
</dbReference>
<accession>A0A2T5XVF1</accession>
<evidence type="ECO:0000256" key="5">
    <source>
        <dbReference type="RuleBase" id="RU004508"/>
    </source>
</evidence>
<dbReference type="SUPFAM" id="SSF53383">
    <property type="entry name" value="PLP-dependent transferases"/>
    <property type="match status" value="1"/>
</dbReference>
<dbReference type="PANTHER" id="PTHR30244">
    <property type="entry name" value="TRANSAMINASE"/>
    <property type="match status" value="1"/>
</dbReference>
<comment type="caution">
    <text evidence="6">The sequence shown here is derived from an EMBL/GenBank/DDBJ whole genome shotgun (WGS) entry which is preliminary data.</text>
</comment>
<dbReference type="Gene3D" id="3.90.1150.10">
    <property type="entry name" value="Aspartate Aminotransferase, domain 1"/>
    <property type="match status" value="1"/>
</dbReference>
<reference evidence="6 7" key="1">
    <citation type="submission" date="2018-04" db="EMBL/GenBank/DDBJ databases">
        <title>Genomic Encyclopedia of Archaeal and Bacterial Type Strains, Phase II (KMG-II): from individual species to whole genera.</title>
        <authorList>
            <person name="Goeker M."/>
        </authorList>
    </citation>
    <scope>NUCLEOTIDE SEQUENCE [LARGE SCALE GENOMIC DNA]</scope>
    <source>
        <strain evidence="6 7">DSM 22902</strain>
    </source>
</reference>
<evidence type="ECO:0000256" key="3">
    <source>
        <dbReference type="PIRSR" id="PIRSR000390-1"/>
    </source>
</evidence>
<dbReference type="FunFam" id="3.40.640.10:FF:000089">
    <property type="entry name" value="Aminotransferase, DegT/DnrJ/EryC1/StrS family"/>
    <property type="match status" value="1"/>
</dbReference>
<dbReference type="EMBL" id="QBKG01000004">
    <property type="protein sequence ID" value="PTX07344.1"/>
    <property type="molecule type" value="Genomic_DNA"/>
</dbReference>
<evidence type="ECO:0000313" key="6">
    <source>
        <dbReference type="EMBL" id="PTX07344.1"/>
    </source>
</evidence>